<dbReference type="InterPro" id="IPR050153">
    <property type="entry name" value="Metal_Ion_Import_ABC"/>
</dbReference>
<dbReference type="OrthoDB" id="9806726at2"/>
<dbReference type="GO" id="GO:0016887">
    <property type="term" value="F:ATP hydrolysis activity"/>
    <property type="evidence" value="ECO:0007669"/>
    <property type="project" value="InterPro"/>
</dbReference>
<dbReference type="EMBL" id="UHIA01000004">
    <property type="protein sequence ID" value="SUO95946.1"/>
    <property type="molecule type" value="Genomic_DNA"/>
</dbReference>
<dbReference type="InterPro" id="IPR027417">
    <property type="entry name" value="P-loop_NTPase"/>
</dbReference>
<organism evidence="5 6">
    <name type="scientific">Suttonella indologenes</name>
    <dbReference type="NCBI Taxonomy" id="13276"/>
    <lineage>
        <taxon>Bacteria</taxon>
        <taxon>Pseudomonadati</taxon>
        <taxon>Pseudomonadota</taxon>
        <taxon>Gammaproteobacteria</taxon>
        <taxon>Cardiobacteriales</taxon>
        <taxon>Cardiobacteriaceae</taxon>
        <taxon>Suttonella</taxon>
    </lineage>
</organism>
<dbReference type="AlphaFoldDB" id="A0A380MV72"/>
<name>A0A380MV72_9GAMM</name>
<keyword evidence="5" id="KW-0378">Hydrolase</keyword>
<dbReference type="Proteomes" id="UP000254575">
    <property type="component" value="Unassembled WGS sequence"/>
</dbReference>
<evidence type="ECO:0000256" key="3">
    <source>
        <dbReference type="ARBA" id="ARBA00022840"/>
    </source>
</evidence>
<dbReference type="Pfam" id="PF00005">
    <property type="entry name" value="ABC_tran"/>
    <property type="match status" value="1"/>
</dbReference>
<keyword evidence="6" id="KW-1185">Reference proteome</keyword>
<reference evidence="5 6" key="1">
    <citation type="submission" date="2018-06" db="EMBL/GenBank/DDBJ databases">
        <authorList>
            <consortium name="Pathogen Informatics"/>
            <person name="Doyle S."/>
        </authorList>
    </citation>
    <scope>NUCLEOTIDE SEQUENCE [LARGE SCALE GENOMIC DNA]</scope>
    <source>
        <strain evidence="5 6">NCTC10717</strain>
    </source>
</reference>
<dbReference type="SUPFAM" id="SSF52540">
    <property type="entry name" value="P-loop containing nucleoside triphosphate hydrolases"/>
    <property type="match status" value="1"/>
</dbReference>
<dbReference type="PROSITE" id="PS50893">
    <property type="entry name" value="ABC_TRANSPORTER_2"/>
    <property type="match status" value="1"/>
</dbReference>
<dbReference type="PANTHER" id="PTHR42734">
    <property type="entry name" value="METAL TRANSPORT SYSTEM ATP-BINDING PROTEIN TM_0124-RELATED"/>
    <property type="match status" value="1"/>
</dbReference>
<dbReference type="PANTHER" id="PTHR42734:SF7">
    <property type="entry name" value="ATP-BINDING COMPONENT OF ABC TRANSPORTER-RELATED"/>
    <property type="match status" value="1"/>
</dbReference>
<dbReference type="GO" id="GO:0005524">
    <property type="term" value="F:ATP binding"/>
    <property type="evidence" value="ECO:0007669"/>
    <property type="project" value="UniProtKB-KW"/>
</dbReference>
<dbReference type="EC" id="3.6.3.-" evidence="5"/>
<proteinExistence type="predicted"/>
<keyword evidence="1" id="KW-0813">Transport</keyword>
<dbReference type="InterPro" id="IPR003593">
    <property type="entry name" value="AAA+_ATPase"/>
</dbReference>
<dbReference type="InterPro" id="IPR003439">
    <property type="entry name" value="ABC_transporter-like_ATP-bd"/>
</dbReference>
<gene>
    <name evidence="5" type="primary">znuC_1</name>
    <name evidence="5" type="ORF">NCTC10717_00798</name>
</gene>
<dbReference type="PROSITE" id="PS00211">
    <property type="entry name" value="ABC_TRANSPORTER_1"/>
    <property type="match status" value="1"/>
</dbReference>
<dbReference type="SMART" id="SM00382">
    <property type="entry name" value="AAA"/>
    <property type="match status" value="1"/>
</dbReference>
<feature type="domain" description="ABC transporter" evidence="4">
    <location>
        <begin position="21"/>
        <end position="249"/>
    </location>
</feature>
<evidence type="ECO:0000313" key="6">
    <source>
        <dbReference type="Proteomes" id="UP000254575"/>
    </source>
</evidence>
<accession>A0A380MV72</accession>
<keyword evidence="3 5" id="KW-0067">ATP-binding</keyword>
<protein>
    <submittedName>
        <fullName evidence="5">Zinc import ATP-binding protein ZnuC</fullName>
        <ecNumber evidence="5">3.6.3.-</ecNumber>
    </submittedName>
</protein>
<evidence type="ECO:0000256" key="1">
    <source>
        <dbReference type="ARBA" id="ARBA00022448"/>
    </source>
</evidence>
<evidence type="ECO:0000256" key="2">
    <source>
        <dbReference type="ARBA" id="ARBA00022741"/>
    </source>
</evidence>
<evidence type="ECO:0000313" key="5">
    <source>
        <dbReference type="EMBL" id="SUO95946.1"/>
    </source>
</evidence>
<sequence>MISLEDYQRHLHYLPYAGPEIVLKNLSVQFQKSTVLNNLNLRFAAGKTTAIIGPNGSGKSTLLKTLLGQFTHEGEIALHWQNAAQRHIAYVPQHIDFDRELPMNEEDFMGMLLQKRPIFLGLAKQQKAMIHFLLHKVQMFEKRKTKIGRLSGGELKRMLLIQALYPEAGLFLFDEPLASLDESGIALFKELIRELQAMNKTVIWVEHDLLAVREYAQDIVAINRQIIYQGDAAALSDSELLLNIFSHKQESPHV</sequence>
<dbReference type="InterPro" id="IPR017871">
    <property type="entry name" value="ABC_transporter-like_CS"/>
</dbReference>
<dbReference type="Gene3D" id="3.40.50.300">
    <property type="entry name" value="P-loop containing nucleotide triphosphate hydrolases"/>
    <property type="match status" value="1"/>
</dbReference>
<evidence type="ECO:0000259" key="4">
    <source>
        <dbReference type="PROSITE" id="PS50893"/>
    </source>
</evidence>
<keyword evidence="2" id="KW-0547">Nucleotide-binding</keyword>
<dbReference type="RefSeq" id="WP_115218084.1">
    <property type="nucleotide sequence ID" value="NZ_UHIA01000004.1"/>
</dbReference>